<name>A0A160NYU3_STRLU</name>
<organism evidence="1 2">
    <name type="scientific">Streptomyces laurentii</name>
    <dbReference type="NCBI Taxonomy" id="39478"/>
    <lineage>
        <taxon>Bacteria</taxon>
        <taxon>Bacillati</taxon>
        <taxon>Actinomycetota</taxon>
        <taxon>Actinomycetes</taxon>
        <taxon>Kitasatosporales</taxon>
        <taxon>Streptomycetaceae</taxon>
        <taxon>Streptomyces</taxon>
    </lineage>
</organism>
<gene>
    <name evidence="1" type="ORF">SLA_2188</name>
</gene>
<dbReference type="EMBL" id="AP017424">
    <property type="protein sequence ID" value="BAU83121.1"/>
    <property type="molecule type" value="Genomic_DNA"/>
</dbReference>
<sequence>MWIGVPGSLREIRDGARSFDRSPDLGITEFRSLSGGVTVWAPRSAPRRLKMQWEAMQTPDVDYLDRLARRTDSRGPVAVLDPLSRNLLAPAQAAGRGKLSQWAPDAEIKLGLGIVGDDIPVVVEVTAAGDSVDLLWLHGQFHGYPVAPGKVFTWWAPGLQWAALSALRLYWYGAAKNLLSTTNHNTPGVPLVATAPAGAAYVRPGVRFSGVGTWTLGASVLAPGDISAELLAGEPPAGEGSPAYAVTGYSHTATAGDGRYRDIGLELVEVVSGAAG</sequence>
<dbReference type="Proteomes" id="UP000217676">
    <property type="component" value="Chromosome"/>
</dbReference>
<keyword evidence="2" id="KW-1185">Reference proteome</keyword>
<evidence type="ECO:0000313" key="1">
    <source>
        <dbReference type="EMBL" id="BAU83121.1"/>
    </source>
</evidence>
<dbReference type="AlphaFoldDB" id="A0A160NYU3"/>
<evidence type="ECO:0000313" key="2">
    <source>
        <dbReference type="Proteomes" id="UP000217676"/>
    </source>
</evidence>
<proteinExistence type="predicted"/>
<dbReference type="KEGG" id="slau:SLA_2188"/>
<protein>
    <submittedName>
        <fullName evidence="1">Uncharacterized protein</fullName>
    </submittedName>
</protein>
<accession>A0A160NYU3</accession>
<reference evidence="1 2" key="1">
    <citation type="journal article" date="2016" name="Genome Announc.">
        <title>Complete Genome Sequence of Thiostrepton-Producing Streptomyces laurentii ATCC 31255.</title>
        <authorList>
            <person name="Doi K."/>
            <person name="Fujino Y."/>
            <person name="Nagayoshi Y."/>
            <person name="Ohshima T."/>
            <person name="Ogata S."/>
        </authorList>
    </citation>
    <scope>NUCLEOTIDE SEQUENCE [LARGE SCALE GENOMIC DNA]</scope>
    <source>
        <strain evidence="1 2">ATCC 31255</strain>
    </source>
</reference>